<dbReference type="EMBL" id="QWIR01000119">
    <property type="protein sequence ID" value="RMY86031.1"/>
    <property type="molecule type" value="Genomic_DNA"/>
</dbReference>
<dbReference type="Proteomes" id="UP000268823">
    <property type="component" value="Unassembled WGS sequence"/>
</dbReference>
<dbReference type="OrthoDB" id="3039123at2759"/>
<evidence type="ECO:0000313" key="9">
    <source>
        <dbReference type="EMBL" id="RMY86031.1"/>
    </source>
</evidence>
<dbReference type="SUPFAM" id="SSF53474">
    <property type="entry name" value="alpha/beta-Hydrolases"/>
    <property type="match status" value="1"/>
</dbReference>
<evidence type="ECO:0000256" key="6">
    <source>
        <dbReference type="ARBA" id="ARBA00022837"/>
    </source>
</evidence>
<dbReference type="Pfam" id="PF07519">
    <property type="entry name" value="Tannase"/>
    <property type="match status" value="1"/>
</dbReference>
<dbReference type="InterPro" id="IPR011118">
    <property type="entry name" value="Tannase/feruloyl_esterase"/>
</dbReference>
<keyword evidence="7" id="KW-1015">Disulfide bond</keyword>
<dbReference type="InterPro" id="IPR029058">
    <property type="entry name" value="AB_hydrolase_fold"/>
</dbReference>
<evidence type="ECO:0000256" key="8">
    <source>
        <dbReference type="RuleBase" id="RU361238"/>
    </source>
</evidence>
<proteinExistence type="inferred from homology"/>
<dbReference type="PANTHER" id="PTHR33938:SF8">
    <property type="entry name" value="CARBOXYLIC ESTER HYDROLASE"/>
    <property type="match status" value="1"/>
</dbReference>
<evidence type="ECO:0000313" key="10">
    <source>
        <dbReference type="Proteomes" id="UP000268823"/>
    </source>
</evidence>
<dbReference type="EC" id="3.1.1.-" evidence="8"/>
<evidence type="ECO:0000256" key="1">
    <source>
        <dbReference type="ARBA" id="ARBA00006249"/>
    </source>
</evidence>
<evidence type="ECO:0000256" key="7">
    <source>
        <dbReference type="ARBA" id="ARBA00023157"/>
    </source>
</evidence>
<accession>A0A3M7FC63</accession>
<sequence>MQGWNGRFQGIGGGGYAAGTLSDAAPQTALGYSTGATDAGHDTSSDAVEDASPWALLSEGNAVSRDFYGKRVEFSYWNGCSTGGREGLAIAQYYPSDYDGIIANAPAIQWNDFTPAQQWPYTVQNNEGYAPSPSEFQAAVTAAVEACDGLDGFLDGIISAPALCDFTAQHLVGSSLSCSGTSSCTFSQQAADVIDKIWQGPRTPEEFTDFFLQGHLQYDSVIGDGSPNLRPFKEHGGKMITWQGLADQLIMPQGTQLYYDRIRSLDNSVHDFYRQFYSSGVGHCGGGIGVTPTHQLEQLRAWVENGTAPDLLQAGSAYPVNASSDLAVGSNNVRSQALCPYPQVSKYSGTGDPSSSRSYVCTNAQEWYDFHETGFDSDICVRGPGWYGGGYDGSTAR</sequence>
<dbReference type="AlphaFoldDB" id="A0A3M7FC63"/>
<comment type="caution">
    <text evidence="9">The sequence shown here is derived from an EMBL/GenBank/DDBJ whole genome shotgun (WGS) entry which is preliminary data.</text>
</comment>
<evidence type="ECO:0000256" key="3">
    <source>
        <dbReference type="ARBA" id="ARBA00022723"/>
    </source>
</evidence>
<evidence type="ECO:0000256" key="2">
    <source>
        <dbReference type="ARBA" id="ARBA00022487"/>
    </source>
</evidence>
<organism evidence="9 10">
    <name type="scientific">Hortaea werneckii</name>
    <name type="common">Black yeast</name>
    <name type="synonym">Cladosporium werneckii</name>
    <dbReference type="NCBI Taxonomy" id="91943"/>
    <lineage>
        <taxon>Eukaryota</taxon>
        <taxon>Fungi</taxon>
        <taxon>Dikarya</taxon>
        <taxon>Ascomycota</taxon>
        <taxon>Pezizomycotina</taxon>
        <taxon>Dothideomycetes</taxon>
        <taxon>Dothideomycetidae</taxon>
        <taxon>Mycosphaerellales</taxon>
        <taxon>Teratosphaeriaceae</taxon>
        <taxon>Hortaea</taxon>
    </lineage>
</organism>
<protein>
    <recommendedName>
        <fullName evidence="8">Carboxylic ester hydrolase</fullName>
        <ecNumber evidence="8">3.1.1.-</ecNumber>
    </recommendedName>
</protein>
<keyword evidence="5 8" id="KW-0378">Hydrolase</keyword>
<keyword evidence="4" id="KW-0732">Signal</keyword>
<comment type="similarity">
    <text evidence="1 8">Belongs to the tannase family.</text>
</comment>
<keyword evidence="3" id="KW-0479">Metal-binding</keyword>
<gene>
    <name evidence="9" type="ORF">D0861_06145</name>
</gene>
<dbReference type="GO" id="GO:0030600">
    <property type="term" value="F:feruloyl esterase activity"/>
    <property type="evidence" value="ECO:0007669"/>
    <property type="project" value="UniProtKB-ARBA"/>
</dbReference>
<dbReference type="PANTHER" id="PTHR33938">
    <property type="entry name" value="FERULOYL ESTERASE B-RELATED"/>
    <property type="match status" value="1"/>
</dbReference>
<keyword evidence="6" id="KW-0106">Calcium</keyword>
<evidence type="ECO:0000256" key="5">
    <source>
        <dbReference type="ARBA" id="ARBA00022801"/>
    </source>
</evidence>
<dbReference type="VEuPathDB" id="FungiDB:BTJ68_01962"/>
<keyword evidence="2" id="KW-0719">Serine esterase</keyword>
<name>A0A3M7FC63_HORWE</name>
<dbReference type="GO" id="GO:0046872">
    <property type="term" value="F:metal ion binding"/>
    <property type="evidence" value="ECO:0007669"/>
    <property type="project" value="UniProtKB-KW"/>
</dbReference>
<evidence type="ECO:0000256" key="4">
    <source>
        <dbReference type="ARBA" id="ARBA00022729"/>
    </source>
</evidence>
<reference evidence="9 10" key="1">
    <citation type="journal article" date="2018" name="BMC Genomics">
        <title>Genomic evidence for intraspecific hybridization in a clonal and extremely halotolerant yeast.</title>
        <authorList>
            <person name="Gostincar C."/>
            <person name="Stajich J.E."/>
            <person name="Zupancic J."/>
            <person name="Zalar P."/>
            <person name="Gunde-Cimerman N."/>
        </authorList>
    </citation>
    <scope>NUCLEOTIDE SEQUENCE [LARGE SCALE GENOMIC DNA]</scope>
    <source>
        <strain evidence="9 10">EXF-2788</strain>
    </source>
</reference>